<evidence type="ECO:0000256" key="2">
    <source>
        <dbReference type="ARBA" id="ARBA00022679"/>
    </source>
</evidence>
<dbReference type="Pfam" id="PF08100">
    <property type="entry name" value="Dimerisation"/>
    <property type="match status" value="1"/>
</dbReference>
<protein>
    <submittedName>
        <fullName evidence="7">Putative O-methyl transferase B</fullName>
    </submittedName>
</protein>
<feature type="domain" description="O-methyltransferase C-terminal" evidence="5">
    <location>
        <begin position="159"/>
        <end position="357"/>
    </location>
</feature>
<evidence type="ECO:0000259" key="6">
    <source>
        <dbReference type="Pfam" id="PF08100"/>
    </source>
</evidence>
<dbReference type="Pfam" id="PF00891">
    <property type="entry name" value="Methyltransf_2"/>
    <property type="match status" value="1"/>
</dbReference>
<reference evidence="7" key="1">
    <citation type="submission" date="2016-03" db="EMBL/GenBank/DDBJ databases">
        <title>Draft genome sequence of Rosellinia necatrix.</title>
        <authorList>
            <person name="Kanematsu S."/>
        </authorList>
    </citation>
    <scope>NUCLEOTIDE SEQUENCE [LARGE SCALE GENOMIC DNA]</scope>
    <source>
        <strain evidence="7">W97</strain>
    </source>
</reference>
<evidence type="ECO:0000313" key="8">
    <source>
        <dbReference type="Proteomes" id="UP000054516"/>
    </source>
</evidence>
<dbReference type="InterPro" id="IPR001077">
    <property type="entry name" value="COMT_C"/>
</dbReference>
<dbReference type="GO" id="GO:0046983">
    <property type="term" value="F:protein dimerization activity"/>
    <property type="evidence" value="ECO:0007669"/>
    <property type="project" value="InterPro"/>
</dbReference>
<feature type="domain" description="O-methyltransferase dimerisation" evidence="6">
    <location>
        <begin position="53"/>
        <end position="119"/>
    </location>
</feature>
<dbReference type="AlphaFoldDB" id="A0A1W2TSH8"/>
<gene>
    <name evidence="7" type="ORF">SAMD00023353_3100810</name>
</gene>
<dbReference type="GO" id="GO:0032259">
    <property type="term" value="P:methylation"/>
    <property type="evidence" value="ECO:0007669"/>
    <property type="project" value="UniProtKB-KW"/>
</dbReference>
<dbReference type="SUPFAM" id="SSF53335">
    <property type="entry name" value="S-adenosyl-L-methionine-dependent methyltransferases"/>
    <property type="match status" value="1"/>
</dbReference>
<dbReference type="Gene3D" id="1.10.10.10">
    <property type="entry name" value="Winged helix-like DNA-binding domain superfamily/Winged helix DNA-binding domain"/>
    <property type="match status" value="1"/>
</dbReference>
<dbReference type="Proteomes" id="UP000054516">
    <property type="component" value="Unassembled WGS sequence"/>
</dbReference>
<evidence type="ECO:0000313" key="7">
    <source>
        <dbReference type="EMBL" id="GAP91478.1"/>
    </source>
</evidence>
<dbReference type="PROSITE" id="PS51683">
    <property type="entry name" value="SAM_OMT_II"/>
    <property type="match status" value="1"/>
</dbReference>
<feature type="active site" description="Proton acceptor" evidence="4">
    <location>
        <position position="288"/>
    </location>
</feature>
<keyword evidence="1" id="KW-0489">Methyltransferase</keyword>
<dbReference type="OrthoDB" id="2410195at2759"/>
<dbReference type="InterPro" id="IPR029063">
    <property type="entry name" value="SAM-dependent_MTases_sf"/>
</dbReference>
<evidence type="ECO:0000256" key="4">
    <source>
        <dbReference type="PIRSR" id="PIRSR005739-1"/>
    </source>
</evidence>
<sequence length="387" mass="43103">MDVSLEQLGRLAAESEEGRHEVIAALQKLALSLESPQDTIHRYGHMNLQAAMVQVGINLKIFKHLTESDVPVTVDQISAKTGAEPQLMTRVVRFLSAIGAVDESGKNQFAANHVTRNLTESVVEAGLSHYFSTAARQYQSLPDYLQETGYKNPSDDTKTAFGLAFGISQSPYAWFANNPAELAYFNAYMALRRESGRTWLSVYPVVSEAVDWPSDKGLYVNIGGGIGHQCAQFKEKYPTLQGRVVLQDFPHSVAQALPTPGVENMAHNMFEPQPILGAKFYYLRAVLHNQPENKLRLLLETIKVAMGLESVLLIDEMVLPEVGASYVAASLDMTMLSAFAGMERTEKQWRETFEQVGLELVHTYTYYSQSYESVMDVRLPRTQPSRG</sequence>
<keyword evidence="2 7" id="KW-0808">Transferase</keyword>
<dbReference type="PIRSF" id="PIRSF005739">
    <property type="entry name" value="O-mtase"/>
    <property type="match status" value="1"/>
</dbReference>
<dbReference type="SUPFAM" id="SSF46785">
    <property type="entry name" value="Winged helix' DNA-binding domain"/>
    <property type="match status" value="1"/>
</dbReference>
<dbReference type="PANTHER" id="PTHR43712:SF2">
    <property type="entry name" value="O-METHYLTRANSFERASE CICE"/>
    <property type="match status" value="1"/>
</dbReference>
<dbReference type="OMA" id="CGARERM"/>
<dbReference type="EMBL" id="DF977476">
    <property type="protein sequence ID" value="GAP91478.1"/>
    <property type="molecule type" value="Genomic_DNA"/>
</dbReference>
<evidence type="ECO:0000259" key="5">
    <source>
        <dbReference type="Pfam" id="PF00891"/>
    </source>
</evidence>
<dbReference type="InterPro" id="IPR016461">
    <property type="entry name" value="COMT-like"/>
</dbReference>
<evidence type="ECO:0000256" key="1">
    <source>
        <dbReference type="ARBA" id="ARBA00022603"/>
    </source>
</evidence>
<dbReference type="InterPro" id="IPR036390">
    <property type="entry name" value="WH_DNA-bd_sf"/>
</dbReference>
<dbReference type="PANTHER" id="PTHR43712">
    <property type="entry name" value="PUTATIVE (AFU_ORTHOLOGUE AFUA_4G14580)-RELATED"/>
    <property type="match status" value="1"/>
</dbReference>
<keyword evidence="8" id="KW-1185">Reference proteome</keyword>
<accession>A0A1W2TSH8</accession>
<proteinExistence type="predicted"/>
<evidence type="ECO:0000256" key="3">
    <source>
        <dbReference type="ARBA" id="ARBA00022691"/>
    </source>
</evidence>
<keyword evidence="3" id="KW-0949">S-adenosyl-L-methionine</keyword>
<dbReference type="InterPro" id="IPR012967">
    <property type="entry name" value="COMT_dimerisation"/>
</dbReference>
<name>A0A1W2TSH8_ROSNE</name>
<dbReference type="Gene3D" id="3.40.50.150">
    <property type="entry name" value="Vaccinia Virus protein VP39"/>
    <property type="match status" value="1"/>
</dbReference>
<organism evidence="7">
    <name type="scientific">Rosellinia necatrix</name>
    <name type="common">White root-rot fungus</name>
    <dbReference type="NCBI Taxonomy" id="77044"/>
    <lineage>
        <taxon>Eukaryota</taxon>
        <taxon>Fungi</taxon>
        <taxon>Dikarya</taxon>
        <taxon>Ascomycota</taxon>
        <taxon>Pezizomycotina</taxon>
        <taxon>Sordariomycetes</taxon>
        <taxon>Xylariomycetidae</taxon>
        <taxon>Xylariales</taxon>
        <taxon>Xylariaceae</taxon>
        <taxon>Rosellinia</taxon>
    </lineage>
</organism>
<dbReference type="InterPro" id="IPR036388">
    <property type="entry name" value="WH-like_DNA-bd_sf"/>
</dbReference>
<dbReference type="GO" id="GO:0008171">
    <property type="term" value="F:O-methyltransferase activity"/>
    <property type="evidence" value="ECO:0007669"/>
    <property type="project" value="InterPro"/>
</dbReference>